<gene>
    <name evidence="1" type="ORF">FGL85_01170</name>
</gene>
<name>A0A5B8T2E2_LEUPS</name>
<sequence length="130" mass="15113">MKLNNDCVRSVLIFIEDKYTINNNLMMDDFFKGKELIDYSPDEIIYTLKKLDEAGYINIKFTYASNSLYFLSCWGITWDGHRFLDTIRDTKVWRETKSIASKFASVPLNMMSEIAAKVLTSLIEKQMGNL</sequence>
<dbReference type="InterPro" id="IPR019650">
    <property type="entry name" value="DUF2513"/>
</dbReference>
<evidence type="ECO:0000313" key="1">
    <source>
        <dbReference type="EMBL" id="QEA41243.1"/>
    </source>
</evidence>
<dbReference type="Proteomes" id="UP000321296">
    <property type="component" value="Chromosome"/>
</dbReference>
<dbReference type="Pfam" id="PF10711">
    <property type="entry name" value="DUF2513"/>
    <property type="match status" value="1"/>
</dbReference>
<evidence type="ECO:0000313" key="2">
    <source>
        <dbReference type="Proteomes" id="UP000321296"/>
    </source>
</evidence>
<reference evidence="1 2" key="1">
    <citation type="submission" date="2019-06" db="EMBL/GenBank/DDBJ databases">
        <title>Genome analyses of bacteria isolated from kimchi.</title>
        <authorList>
            <person name="Lee S."/>
            <person name="Ahn S."/>
            <person name="Roh S."/>
        </authorList>
    </citation>
    <scope>NUCLEOTIDE SEQUENCE [LARGE SCALE GENOMIC DNA]</scope>
    <source>
        <strain evidence="1 2">CBA3630</strain>
    </source>
</reference>
<dbReference type="AlphaFoldDB" id="A0A5B8T2E2"/>
<protein>
    <submittedName>
        <fullName evidence="1">DUF2513 domain-containing protein</fullName>
    </submittedName>
</protein>
<dbReference type="KEGG" id="lpse:FGL85_01170"/>
<dbReference type="EMBL" id="CP042383">
    <property type="protein sequence ID" value="QEA41243.1"/>
    <property type="molecule type" value="Genomic_DNA"/>
</dbReference>
<dbReference type="RefSeq" id="WP_147651099.1">
    <property type="nucleotide sequence ID" value="NZ_CP042383.1"/>
</dbReference>
<proteinExistence type="predicted"/>
<accession>A0A5B8T2E2</accession>
<organism evidence="1 2">
    <name type="scientific">Leuconostoc pseudomesenteroides</name>
    <dbReference type="NCBI Taxonomy" id="33968"/>
    <lineage>
        <taxon>Bacteria</taxon>
        <taxon>Bacillati</taxon>
        <taxon>Bacillota</taxon>
        <taxon>Bacilli</taxon>
        <taxon>Lactobacillales</taxon>
        <taxon>Lactobacillaceae</taxon>
        <taxon>Leuconostoc</taxon>
    </lineage>
</organism>